<dbReference type="SUPFAM" id="SSF52821">
    <property type="entry name" value="Rhodanese/Cell cycle control phosphatase"/>
    <property type="match status" value="1"/>
</dbReference>
<dbReference type="InterPro" id="IPR036873">
    <property type="entry name" value="Rhodanese-like_dom_sf"/>
</dbReference>
<proteinExistence type="predicted"/>
<dbReference type="Gene3D" id="3.40.250.10">
    <property type="entry name" value="Rhodanese-like domain"/>
    <property type="match status" value="1"/>
</dbReference>
<dbReference type="Pfam" id="PF09828">
    <property type="entry name" value="ChrB_C"/>
    <property type="match status" value="1"/>
</dbReference>
<evidence type="ECO:0000259" key="1">
    <source>
        <dbReference type="PROSITE" id="PS50206"/>
    </source>
</evidence>
<dbReference type="Pfam" id="PF00581">
    <property type="entry name" value="Rhodanese"/>
    <property type="match status" value="1"/>
</dbReference>
<evidence type="ECO:0000313" key="2">
    <source>
        <dbReference type="EMBL" id="SOE14301.1"/>
    </source>
</evidence>
<dbReference type="EMBL" id="OCPC01000001">
    <property type="protein sequence ID" value="SOE14301.1"/>
    <property type="molecule type" value="Genomic_DNA"/>
</dbReference>
<reference evidence="3" key="1">
    <citation type="submission" date="2017-08" db="EMBL/GenBank/DDBJ databases">
        <authorList>
            <person name="Varghese N."/>
            <person name="Submissions S."/>
        </authorList>
    </citation>
    <scope>NUCLEOTIDE SEQUENCE [LARGE SCALE GENOMIC DNA]</scope>
    <source>
        <strain evidence="3">KCTC 23107</strain>
    </source>
</reference>
<sequence>MSKSISAQDLSSLSGTSSWPTVVAASRRAKFEDEARAIAGSVWRDHMQSEIWGPDLARLGKPIIVYCVHGHNVSQLAVARLRAMGIDASYLEGGINAYEEAGGMVLKRRGPGVPLLLPEPTWWIARESPAPGCMAFAWMVRRFIDPMAQFHFVEEEWVVDIAREMGAIPFDVGGVTYTRRGDTGSSCSVDTLLDLFGIEEMALRHLARIVRAADTGELEQARQAAGLLAIALGLSSSKKDDLALLEKSMVIYDALYAWCRHATGKIHTPASGKAAS</sequence>
<dbReference type="InterPro" id="IPR018634">
    <property type="entry name" value="ChrB_C"/>
</dbReference>
<evidence type="ECO:0000313" key="3">
    <source>
        <dbReference type="Proteomes" id="UP000219465"/>
    </source>
</evidence>
<dbReference type="AlphaFoldDB" id="A0A286I2M3"/>
<protein>
    <recommendedName>
        <fullName evidence="1">Rhodanese domain-containing protein</fullName>
    </recommendedName>
</protein>
<dbReference type="RefSeq" id="WP_097105543.1">
    <property type="nucleotide sequence ID" value="NZ_OCPC01000001.1"/>
</dbReference>
<gene>
    <name evidence="2" type="ORF">SAMN05877838_0983</name>
</gene>
<accession>A0A286I2M3</accession>
<keyword evidence="3" id="KW-1185">Reference proteome</keyword>
<dbReference type="PROSITE" id="PS50206">
    <property type="entry name" value="RHODANESE_3"/>
    <property type="match status" value="1"/>
</dbReference>
<feature type="domain" description="Rhodanese" evidence="1">
    <location>
        <begin position="28"/>
        <end position="107"/>
    </location>
</feature>
<dbReference type="OrthoDB" id="9784302at2"/>
<dbReference type="InterPro" id="IPR001763">
    <property type="entry name" value="Rhodanese-like_dom"/>
</dbReference>
<organism evidence="2 3">
    <name type="scientific">Hoeflea halophila</name>
    <dbReference type="NCBI Taxonomy" id="714899"/>
    <lineage>
        <taxon>Bacteria</taxon>
        <taxon>Pseudomonadati</taxon>
        <taxon>Pseudomonadota</taxon>
        <taxon>Alphaproteobacteria</taxon>
        <taxon>Hyphomicrobiales</taxon>
        <taxon>Rhizobiaceae</taxon>
        <taxon>Hoeflea</taxon>
    </lineage>
</organism>
<dbReference type="Proteomes" id="UP000219465">
    <property type="component" value="Unassembled WGS sequence"/>
</dbReference>
<name>A0A286I2M3_9HYPH</name>